<keyword evidence="2" id="KW-0812">Transmembrane</keyword>
<sequence>MLAPLLVLLLVLRWIYQYIASIPLIEGLQPEVIPAPLEPVSRVVIAFAVFATVVLAVGYFMRTTVGRLAESAVDDAINRIPALRVVYNASKLAIETAISGTDELQSPVYIETWPGIRMTAFRTGKKTRDGKIVLFMPTAPNITTGFVIEVEPERIEETGETVEEGMTRVLSAGFAESAHQVPVHEESPGEGDGARSKKALWSSSVTGPRVPAPISVSSTERIGVTSAAEPVKNSSSAVYSWPREMTASSWTS</sequence>
<dbReference type="EMBL" id="AOJJ01000057">
    <property type="protein sequence ID" value="EMA71192.1"/>
    <property type="molecule type" value="Genomic_DNA"/>
</dbReference>
<evidence type="ECO:0000313" key="3">
    <source>
        <dbReference type="EMBL" id="EMA71192.1"/>
    </source>
</evidence>
<gene>
    <name evidence="3" type="ORF">C462_08730</name>
</gene>
<proteinExistence type="predicted"/>
<reference evidence="3 4" key="1">
    <citation type="journal article" date="2014" name="PLoS Genet.">
        <title>Phylogenetically driven sequencing of extremely halophilic archaea reveals strategies for static and dynamic osmo-response.</title>
        <authorList>
            <person name="Becker E.A."/>
            <person name="Seitzer P.M."/>
            <person name="Tritt A."/>
            <person name="Larsen D."/>
            <person name="Krusor M."/>
            <person name="Yao A.I."/>
            <person name="Wu D."/>
            <person name="Madern D."/>
            <person name="Eisen J.A."/>
            <person name="Darling A.E."/>
            <person name="Facciotti M.T."/>
        </authorList>
    </citation>
    <scope>NUCLEOTIDE SEQUENCE [LARGE SCALE GENOMIC DNA]</scope>
    <source>
        <strain evidence="3 4">JCM 13916</strain>
    </source>
</reference>
<dbReference type="Proteomes" id="UP000011528">
    <property type="component" value="Unassembled WGS sequence"/>
</dbReference>
<dbReference type="PANTHER" id="PTHR31876">
    <property type="entry name" value="COV-LIKE PROTEIN 1"/>
    <property type="match status" value="1"/>
</dbReference>
<dbReference type="InterPro" id="IPR007462">
    <property type="entry name" value="COV1-like"/>
</dbReference>
<name>M0PMF8_9EURY</name>
<evidence type="ECO:0008006" key="5">
    <source>
        <dbReference type="Google" id="ProtNLM"/>
    </source>
</evidence>
<dbReference type="STRING" id="1230455.C462_08730"/>
<organism evidence="3 4">
    <name type="scientific">Halorubrum distributum JCM 13916</name>
    <dbReference type="NCBI Taxonomy" id="1230455"/>
    <lineage>
        <taxon>Archaea</taxon>
        <taxon>Methanobacteriati</taxon>
        <taxon>Methanobacteriota</taxon>
        <taxon>Stenosarchaea group</taxon>
        <taxon>Halobacteria</taxon>
        <taxon>Halobacteriales</taxon>
        <taxon>Haloferacaceae</taxon>
        <taxon>Halorubrum</taxon>
        <taxon>Halorubrum distributum group</taxon>
    </lineage>
</organism>
<accession>M0PMF8</accession>
<evidence type="ECO:0000256" key="2">
    <source>
        <dbReference type="SAM" id="Phobius"/>
    </source>
</evidence>
<evidence type="ECO:0000313" key="4">
    <source>
        <dbReference type="Proteomes" id="UP000011528"/>
    </source>
</evidence>
<dbReference type="PANTHER" id="PTHR31876:SF26">
    <property type="entry name" value="PROTEIN LIKE COV 2"/>
    <property type="match status" value="1"/>
</dbReference>
<feature type="region of interest" description="Disordered" evidence="1">
    <location>
        <begin position="178"/>
        <end position="252"/>
    </location>
</feature>
<evidence type="ECO:0000256" key="1">
    <source>
        <dbReference type="SAM" id="MobiDB-lite"/>
    </source>
</evidence>
<keyword evidence="2" id="KW-1133">Transmembrane helix</keyword>
<feature type="transmembrane region" description="Helical" evidence="2">
    <location>
        <begin position="41"/>
        <end position="61"/>
    </location>
</feature>
<keyword evidence="2" id="KW-0472">Membrane</keyword>
<dbReference type="Pfam" id="PF04367">
    <property type="entry name" value="DUF502"/>
    <property type="match status" value="1"/>
</dbReference>
<comment type="caution">
    <text evidence="3">The sequence shown here is derived from an EMBL/GenBank/DDBJ whole genome shotgun (WGS) entry which is preliminary data.</text>
</comment>
<dbReference type="AlphaFoldDB" id="M0PMF8"/>
<protein>
    <recommendedName>
        <fullName evidence="5">DUF502 domain-containing protein</fullName>
    </recommendedName>
</protein>
<feature type="compositionally biased region" description="Basic and acidic residues" evidence="1">
    <location>
        <begin position="182"/>
        <end position="195"/>
    </location>
</feature>